<protein>
    <recommendedName>
        <fullName evidence="3">YD repeat-containing protein</fullName>
    </recommendedName>
</protein>
<reference evidence="1 2" key="1">
    <citation type="submission" date="2019-03" db="EMBL/GenBank/DDBJ databases">
        <title>Muricauda SCR12 sp.nov, a marine bacterium isolated from Pacific Ocean:the Okinawa trough.</title>
        <authorList>
            <person name="Liu L."/>
        </authorList>
    </citation>
    <scope>NUCLEOTIDE SEQUENCE [LARGE SCALE GENOMIC DNA]</scope>
    <source>
        <strain evidence="1 2">SCR12</strain>
    </source>
</reference>
<evidence type="ECO:0008006" key="3">
    <source>
        <dbReference type="Google" id="ProtNLM"/>
    </source>
</evidence>
<evidence type="ECO:0000313" key="1">
    <source>
        <dbReference type="EMBL" id="THV57167.1"/>
    </source>
</evidence>
<dbReference type="Gene3D" id="2.180.10.10">
    <property type="entry name" value="RHS repeat-associated core"/>
    <property type="match status" value="1"/>
</dbReference>
<organism evidence="1 2">
    <name type="scientific">Flagellimonas alvinocaridis</name>
    <dbReference type="NCBI Taxonomy" id="2530200"/>
    <lineage>
        <taxon>Bacteria</taxon>
        <taxon>Pseudomonadati</taxon>
        <taxon>Bacteroidota</taxon>
        <taxon>Flavobacteriia</taxon>
        <taxon>Flavobacteriales</taxon>
        <taxon>Flavobacteriaceae</taxon>
        <taxon>Flagellimonas</taxon>
    </lineage>
</organism>
<sequence length="321" mass="37453">MNKSFFSSILVLQLLVLSSCKKESSGEQDFSAFEQGTDWESKNLVGKVKSITNYKATYLDSDGKKTREPIKTLREEFTEFGSTKRTEYYDDFGSLIQTTTNEFDENQFFVKSLTTHHLRPHKSLMTIEHDTLNNLAIRNVVINDTINFKYIEEYDENDQLLRQTSIENSDTVVWTAKQKFDGKNRLIFKEVLPSNDDEPQTYSYQYDSSGNITESINGNSQMKFKSTSKYNGKTLTERTSYIISADTKEHLQEITEYDKYGNPVISKAFENSELNREFKSKYILDQEGNWIKKVVSLKEHFADSKKFTPAYEETREIEYWK</sequence>
<dbReference type="Proteomes" id="UP000310406">
    <property type="component" value="Unassembled WGS sequence"/>
</dbReference>
<dbReference type="RefSeq" id="WP_136567479.1">
    <property type="nucleotide sequence ID" value="NZ_SNTZ01000015.1"/>
</dbReference>
<accession>A0A4S8RFV4</accession>
<evidence type="ECO:0000313" key="2">
    <source>
        <dbReference type="Proteomes" id="UP000310406"/>
    </source>
</evidence>
<gene>
    <name evidence="1" type="ORF">EZV76_15500</name>
</gene>
<keyword evidence="2" id="KW-1185">Reference proteome</keyword>
<dbReference type="PROSITE" id="PS51257">
    <property type="entry name" value="PROKAR_LIPOPROTEIN"/>
    <property type="match status" value="1"/>
</dbReference>
<proteinExistence type="predicted"/>
<dbReference type="EMBL" id="SNTZ01000015">
    <property type="protein sequence ID" value="THV57167.1"/>
    <property type="molecule type" value="Genomic_DNA"/>
</dbReference>
<comment type="caution">
    <text evidence="1">The sequence shown here is derived from an EMBL/GenBank/DDBJ whole genome shotgun (WGS) entry which is preliminary data.</text>
</comment>
<dbReference type="OrthoDB" id="1336154at2"/>
<name>A0A4S8RFV4_9FLAO</name>
<dbReference type="AlphaFoldDB" id="A0A4S8RFV4"/>